<keyword evidence="3 7" id="KW-0762">Sugar transport</keyword>
<sequence length="152" mass="17268">MNEILTKDSIILNANITSKDECFNFLVKKAIDLNIATDHDELYKSFWIREKEMSTGFTDGIAIPHAKSSCILRPAIIFIKNNTGIQWESLDGKLVNIIISIIVPQNSENDLHLRLLSKLAKKLMDENFRAQISFSNSVNDIYQELSIVLINT</sequence>
<dbReference type="GO" id="GO:0008982">
    <property type="term" value="F:protein-N(PI)-phosphohistidine-sugar phosphotransferase activity"/>
    <property type="evidence" value="ECO:0007669"/>
    <property type="project" value="InterPro"/>
</dbReference>
<dbReference type="CDD" id="cd00211">
    <property type="entry name" value="PTS_IIA_fru"/>
    <property type="match status" value="1"/>
</dbReference>
<gene>
    <name evidence="7" type="ORF">EQF91_01520</name>
</gene>
<keyword evidence="4" id="KW-0808">Transferase</keyword>
<comment type="caution">
    <text evidence="7">The sequence shown here is derived from an EMBL/GenBank/DDBJ whole genome shotgun (WGS) entry which is preliminary data.</text>
</comment>
<evidence type="ECO:0000313" key="7">
    <source>
        <dbReference type="EMBL" id="TFF67329.1"/>
    </source>
</evidence>
<evidence type="ECO:0000256" key="4">
    <source>
        <dbReference type="ARBA" id="ARBA00022679"/>
    </source>
</evidence>
<protein>
    <submittedName>
        <fullName evidence="7">PTS sugar transporter subunit IIA</fullName>
    </submittedName>
</protein>
<evidence type="ECO:0000256" key="5">
    <source>
        <dbReference type="ARBA" id="ARBA00022683"/>
    </source>
</evidence>
<evidence type="ECO:0000256" key="2">
    <source>
        <dbReference type="ARBA" id="ARBA00022553"/>
    </source>
</evidence>
<name>A0A4R9C3A8_9FIRM</name>
<dbReference type="Pfam" id="PF00359">
    <property type="entry name" value="PTS_EIIA_2"/>
    <property type="match status" value="1"/>
</dbReference>
<dbReference type="InterPro" id="IPR016152">
    <property type="entry name" value="PTrfase/Anion_transptr"/>
</dbReference>
<proteinExistence type="predicted"/>
<evidence type="ECO:0000256" key="1">
    <source>
        <dbReference type="ARBA" id="ARBA00022448"/>
    </source>
</evidence>
<dbReference type="SUPFAM" id="SSF55804">
    <property type="entry name" value="Phoshotransferase/anion transport protein"/>
    <property type="match status" value="1"/>
</dbReference>
<dbReference type="InterPro" id="IPR002178">
    <property type="entry name" value="PTS_EIIA_type-2_dom"/>
</dbReference>
<evidence type="ECO:0000259" key="6">
    <source>
        <dbReference type="PROSITE" id="PS51094"/>
    </source>
</evidence>
<dbReference type="InterPro" id="IPR004715">
    <property type="entry name" value="PTS_IIA_fruc"/>
</dbReference>
<dbReference type="Gene3D" id="3.40.930.10">
    <property type="entry name" value="Mannitol-specific EII, Chain A"/>
    <property type="match status" value="1"/>
</dbReference>
<dbReference type="PANTHER" id="PTHR47738:SF1">
    <property type="entry name" value="NITROGEN REGULATORY PROTEIN"/>
    <property type="match status" value="1"/>
</dbReference>
<dbReference type="RefSeq" id="WP_134743845.1">
    <property type="nucleotide sequence ID" value="NZ_JBFNFK010000003.1"/>
</dbReference>
<dbReference type="GO" id="GO:0016020">
    <property type="term" value="C:membrane"/>
    <property type="evidence" value="ECO:0007669"/>
    <property type="project" value="InterPro"/>
</dbReference>
<dbReference type="AlphaFoldDB" id="A0A4R9C3A8"/>
<organism evidence="7 8">
    <name type="scientific">Helcococcus ovis</name>
    <dbReference type="NCBI Taxonomy" id="72026"/>
    <lineage>
        <taxon>Bacteria</taxon>
        <taxon>Bacillati</taxon>
        <taxon>Bacillota</taxon>
        <taxon>Tissierellia</taxon>
        <taxon>Tissierellales</taxon>
        <taxon>Peptoniphilaceae</taxon>
        <taxon>Helcococcus</taxon>
    </lineage>
</organism>
<dbReference type="NCBIfam" id="TIGR00848">
    <property type="entry name" value="fruA"/>
    <property type="match status" value="1"/>
</dbReference>
<keyword evidence="2" id="KW-0597">Phosphoprotein</keyword>
<dbReference type="PANTHER" id="PTHR47738">
    <property type="entry name" value="PTS SYSTEM FRUCTOSE-LIKE EIIA COMPONENT-RELATED"/>
    <property type="match status" value="1"/>
</dbReference>
<dbReference type="GO" id="GO:0009401">
    <property type="term" value="P:phosphoenolpyruvate-dependent sugar phosphotransferase system"/>
    <property type="evidence" value="ECO:0007669"/>
    <property type="project" value="UniProtKB-KW"/>
</dbReference>
<dbReference type="EMBL" id="SCFR01000003">
    <property type="protein sequence ID" value="TFF67329.1"/>
    <property type="molecule type" value="Genomic_DNA"/>
</dbReference>
<dbReference type="Proteomes" id="UP000297454">
    <property type="component" value="Unassembled WGS sequence"/>
</dbReference>
<evidence type="ECO:0000256" key="3">
    <source>
        <dbReference type="ARBA" id="ARBA00022597"/>
    </source>
</evidence>
<evidence type="ECO:0000313" key="8">
    <source>
        <dbReference type="Proteomes" id="UP000297454"/>
    </source>
</evidence>
<reference evidence="7 8" key="1">
    <citation type="submission" date="2019-01" db="EMBL/GenBank/DDBJ databases">
        <title>Draft Genome Sequences of Helcococcus ovis Strains Isolated from the Uterus and Vagina of Dairy Cows with Metritis.</title>
        <authorList>
            <person name="Cunha F."/>
            <person name="Jeon S.J."/>
            <person name="Kutzer P."/>
            <person name="Galvao K.N."/>
        </authorList>
    </citation>
    <scope>NUCLEOTIDE SEQUENCE [LARGE SCALE GENOMIC DNA]</scope>
    <source>
        <strain evidence="7 8">KG-37</strain>
    </source>
</reference>
<accession>A0A4R9C3A8</accession>
<dbReference type="GO" id="GO:0030295">
    <property type="term" value="F:protein kinase activator activity"/>
    <property type="evidence" value="ECO:0007669"/>
    <property type="project" value="TreeGrafter"/>
</dbReference>
<dbReference type="PROSITE" id="PS51094">
    <property type="entry name" value="PTS_EIIA_TYPE_2"/>
    <property type="match status" value="1"/>
</dbReference>
<dbReference type="InterPro" id="IPR051541">
    <property type="entry name" value="PTS_SugarTrans_NitroReg"/>
</dbReference>
<keyword evidence="5" id="KW-0598">Phosphotransferase system</keyword>
<feature type="domain" description="PTS EIIA type-2" evidence="6">
    <location>
        <begin position="3"/>
        <end position="148"/>
    </location>
</feature>
<keyword evidence="1" id="KW-0813">Transport</keyword>
<keyword evidence="8" id="KW-1185">Reference proteome</keyword>